<evidence type="ECO:0000259" key="1">
    <source>
        <dbReference type="Pfam" id="PF08421"/>
    </source>
</evidence>
<dbReference type="Pfam" id="PF08484">
    <property type="entry name" value="Methyltransf_14"/>
    <property type="match status" value="1"/>
</dbReference>
<dbReference type="CDD" id="cd02440">
    <property type="entry name" value="AdoMet_MTases"/>
    <property type="match status" value="1"/>
</dbReference>
<dbReference type="Gene3D" id="3.40.50.150">
    <property type="entry name" value="Vaccinia Virus protein VP39"/>
    <property type="match status" value="1"/>
</dbReference>
<keyword evidence="4" id="KW-1185">Reference proteome</keyword>
<dbReference type="RefSeq" id="WP_378529602.1">
    <property type="nucleotide sequence ID" value="NZ_JBHSBH010000003.1"/>
</dbReference>
<feature type="domain" description="C-methyltransferase" evidence="2">
    <location>
        <begin position="244"/>
        <end position="401"/>
    </location>
</feature>
<keyword evidence="3" id="KW-0808">Transferase</keyword>
<dbReference type="EMBL" id="JBHSBH010000003">
    <property type="protein sequence ID" value="MFC3994752.1"/>
    <property type="molecule type" value="Genomic_DNA"/>
</dbReference>
<dbReference type="Gene3D" id="3.40.50.720">
    <property type="entry name" value="NAD(P)-binding Rossmann-like Domain"/>
    <property type="match status" value="1"/>
</dbReference>
<sequence>MNACRICGEKSIVEFFDFARQPLSNSFADAAAGGREFAFRLAAGFCTGCTMAQQLEEAPRDRVFPADYPYRSSESAGSRRHFTEAAKTLIATELTGSDPFIVEIGSNDGIMLRTVKEAGIRHLGVDPAKDAAELAAAEGVRVRVGLFAEPTALEIRAADGPANVVYSANTISHIPGIESIFDGVRALLAPGGVFVFEDRYVSDIVENTYFDQIYDAHFYLFAVRSVQAMAARFGFDLIDAEHLPVHGGSIRYTVARSGERRPRASVGEFLARERERNLSDPDVYRAFGARARATCGNLTALLRDLRAAGRSVVGYGATAKSATVTNYCGIGPDLVPFICDSTPAKQGTLTPGSHIPVRPPEAFSRPYPDYALLFAWNHAEEIMAKERGFRDAGGKWILYVPDVHIV</sequence>
<dbReference type="Proteomes" id="UP001595847">
    <property type="component" value="Unassembled WGS sequence"/>
</dbReference>
<proteinExistence type="predicted"/>
<gene>
    <name evidence="3" type="ORF">ACFOVU_02420</name>
</gene>
<dbReference type="Pfam" id="PF08421">
    <property type="entry name" value="Methyltransf_13"/>
    <property type="match status" value="1"/>
</dbReference>
<dbReference type="Gene3D" id="6.10.250.3100">
    <property type="match status" value="1"/>
</dbReference>
<dbReference type="PANTHER" id="PTHR43861">
    <property type="entry name" value="TRANS-ACONITATE 2-METHYLTRANSFERASE-RELATED"/>
    <property type="match status" value="1"/>
</dbReference>
<dbReference type="InterPro" id="IPR013630">
    <property type="entry name" value="Methyltransf_Zn-bd_dom_put"/>
</dbReference>
<dbReference type="InterPro" id="IPR029063">
    <property type="entry name" value="SAM-dependent_MTases_sf"/>
</dbReference>
<dbReference type="GO" id="GO:0032259">
    <property type="term" value="P:methylation"/>
    <property type="evidence" value="ECO:0007669"/>
    <property type="project" value="UniProtKB-KW"/>
</dbReference>
<reference evidence="4" key="1">
    <citation type="journal article" date="2019" name="Int. J. Syst. Evol. Microbiol.">
        <title>The Global Catalogue of Microorganisms (GCM) 10K type strain sequencing project: providing services to taxonomists for standard genome sequencing and annotation.</title>
        <authorList>
            <consortium name="The Broad Institute Genomics Platform"/>
            <consortium name="The Broad Institute Genome Sequencing Center for Infectious Disease"/>
            <person name="Wu L."/>
            <person name="Ma J."/>
        </authorList>
    </citation>
    <scope>NUCLEOTIDE SEQUENCE [LARGE SCALE GENOMIC DNA]</scope>
    <source>
        <strain evidence="4">TBRC 1826</strain>
    </source>
</reference>
<feature type="domain" description="Methyltransferase putative zinc binding" evidence="1">
    <location>
        <begin position="4"/>
        <end position="64"/>
    </location>
</feature>
<dbReference type="PANTHER" id="PTHR43861:SF5">
    <property type="entry name" value="BLL5978 PROTEIN"/>
    <property type="match status" value="1"/>
</dbReference>
<protein>
    <submittedName>
        <fullName evidence="3">Methyltransferase domain-containing protein</fullName>
    </submittedName>
</protein>
<organism evidence="3 4">
    <name type="scientific">Nocardiopsis sediminis</name>
    <dbReference type="NCBI Taxonomy" id="1778267"/>
    <lineage>
        <taxon>Bacteria</taxon>
        <taxon>Bacillati</taxon>
        <taxon>Actinomycetota</taxon>
        <taxon>Actinomycetes</taxon>
        <taxon>Streptosporangiales</taxon>
        <taxon>Nocardiopsidaceae</taxon>
        <taxon>Nocardiopsis</taxon>
    </lineage>
</organism>
<evidence type="ECO:0000313" key="3">
    <source>
        <dbReference type="EMBL" id="MFC3994752.1"/>
    </source>
</evidence>
<name>A0ABV8FIF2_9ACTN</name>
<evidence type="ECO:0000259" key="2">
    <source>
        <dbReference type="Pfam" id="PF08484"/>
    </source>
</evidence>
<dbReference type="GO" id="GO:0008168">
    <property type="term" value="F:methyltransferase activity"/>
    <property type="evidence" value="ECO:0007669"/>
    <property type="project" value="UniProtKB-KW"/>
</dbReference>
<dbReference type="InterPro" id="IPR013691">
    <property type="entry name" value="MeTrfase_14"/>
</dbReference>
<comment type="caution">
    <text evidence="3">The sequence shown here is derived from an EMBL/GenBank/DDBJ whole genome shotgun (WGS) entry which is preliminary data.</text>
</comment>
<dbReference type="Pfam" id="PF13489">
    <property type="entry name" value="Methyltransf_23"/>
    <property type="match status" value="1"/>
</dbReference>
<evidence type="ECO:0000313" key="4">
    <source>
        <dbReference type="Proteomes" id="UP001595847"/>
    </source>
</evidence>
<dbReference type="Gene3D" id="6.20.50.110">
    <property type="entry name" value="Methyltransferase, zinc-binding domain"/>
    <property type="match status" value="1"/>
</dbReference>
<dbReference type="InterPro" id="IPR038576">
    <property type="entry name" value="Methyltransf_Zn-bd_dom_put_sf"/>
</dbReference>
<dbReference type="SUPFAM" id="SSF53335">
    <property type="entry name" value="S-adenosyl-L-methionine-dependent methyltransferases"/>
    <property type="match status" value="1"/>
</dbReference>
<keyword evidence="3" id="KW-0489">Methyltransferase</keyword>
<accession>A0ABV8FIF2</accession>